<dbReference type="PANTHER" id="PTHR10520:SF12">
    <property type="entry name" value="TRIFUNCTIONAL PURINE BIOSYNTHETIC PROTEIN ADENOSINE-3"/>
    <property type="match status" value="1"/>
</dbReference>
<evidence type="ECO:0000313" key="8">
    <source>
        <dbReference type="Proteomes" id="UP001157418"/>
    </source>
</evidence>
<dbReference type="Pfam" id="PF02769">
    <property type="entry name" value="AIRS_C"/>
    <property type="match status" value="1"/>
</dbReference>
<keyword evidence="4" id="KW-0547">Nucleotide-binding</keyword>
<reference evidence="7 8" key="1">
    <citation type="submission" date="2022-01" db="EMBL/GenBank/DDBJ databases">
        <authorList>
            <person name="Xiong W."/>
            <person name="Schranz E."/>
        </authorList>
    </citation>
    <scope>NUCLEOTIDE SEQUENCE [LARGE SCALE GENOMIC DNA]</scope>
</reference>
<evidence type="ECO:0000259" key="6">
    <source>
        <dbReference type="Pfam" id="PF02769"/>
    </source>
</evidence>
<name>A0AAU9M3K6_9ASTR</name>
<dbReference type="Gene3D" id="3.90.650.10">
    <property type="entry name" value="PurM-like C-terminal domain"/>
    <property type="match status" value="1"/>
</dbReference>
<sequence>MNSQQKRRSIQGQERIRERRQQHVRVRLIRKNVARALQAGRVEDGEMKRTFNMGIGMVLVVSKEAAERVVKEEGEMVYLIGEV</sequence>
<accession>A0AAU9M3K6</accession>
<gene>
    <name evidence="7" type="ORF">LVIROSA_LOCUS8682</name>
</gene>
<dbReference type="EMBL" id="CAKMRJ010001112">
    <property type="protein sequence ID" value="CAH1421272.1"/>
    <property type="molecule type" value="Genomic_DNA"/>
</dbReference>
<evidence type="ECO:0000256" key="2">
    <source>
        <dbReference type="ARBA" id="ARBA00013047"/>
    </source>
</evidence>
<evidence type="ECO:0000313" key="7">
    <source>
        <dbReference type="EMBL" id="CAH1421272.1"/>
    </source>
</evidence>
<keyword evidence="3" id="KW-0436">Ligase</keyword>
<dbReference type="Proteomes" id="UP001157418">
    <property type="component" value="Unassembled WGS sequence"/>
</dbReference>
<dbReference type="GO" id="GO:0006189">
    <property type="term" value="P:'de novo' IMP biosynthetic process"/>
    <property type="evidence" value="ECO:0007669"/>
    <property type="project" value="InterPro"/>
</dbReference>
<evidence type="ECO:0000256" key="4">
    <source>
        <dbReference type="ARBA" id="ARBA00022741"/>
    </source>
</evidence>
<evidence type="ECO:0000256" key="3">
    <source>
        <dbReference type="ARBA" id="ARBA00022598"/>
    </source>
</evidence>
<dbReference type="PANTHER" id="PTHR10520">
    <property type="entry name" value="TRIFUNCTIONAL PURINE BIOSYNTHETIC PROTEIN ADENOSINE-3-RELATED"/>
    <property type="match status" value="1"/>
</dbReference>
<dbReference type="EC" id="6.3.3.1" evidence="2"/>
<keyword evidence="8" id="KW-1185">Reference proteome</keyword>
<dbReference type="GO" id="GO:0005524">
    <property type="term" value="F:ATP binding"/>
    <property type="evidence" value="ECO:0007669"/>
    <property type="project" value="UniProtKB-KW"/>
</dbReference>
<dbReference type="GO" id="GO:0046084">
    <property type="term" value="P:adenine biosynthetic process"/>
    <property type="evidence" value="ECO:0007669"/>
    <property type="project" value="TreeGrafter"/>
</dbReference>
<dbReference type="SUPFAM" id="SSF56042">
    <property type="entry name" value="PurM C-terminal domain-like"/>
    <property type="match status" value="1"/>
</dbReference>
<dbReference type="InterPro" id="IPR036676">
    <property type="entry name" value="PurM-like_C_sf"/>
</dbReference>
<dbReference type="GO" id="GO:0005829">
    <property type="term" value="C:cytosol"/>
    <property type="evidence" value="ECO:0007669"/>
    <property type="project" value="TreeGrafter"/>
</dbReference>
<proteinExistence type="predicted"/>
<dbReference type="AlphaFoldDB" id="A0AAU9M3K6"/>
<dbReference type="GO" id="GO:0004637">
    <property type="term" value="F:phosphoribosylamine-glycine ligase activity"/>
    <property type="evidence" value="ECO:0007669"/>
    <property type="project" value="TreeGrafter"/>
</dbReference>
<evidence type="ECO:0000256" key="5">
    <source>
        <dbReference type="ARBA" id="ARBA00022840"/>
    </source>
</evidence>
<comment type="caution">
    <text evidence="7">The sequence shown here is derived from an EMBL/GenBank/DDBJ whole genome shotgun (WGS) entry which is preliminary data.</text>
</comment>
<feature type="domain" description="PurM-like C-terminal" evidence="6">
    <location>
        <begin position="36"/>
        <end position="83"/>
    </location>
</feature>
<keyword evidence="5" id="KW-0067">ATP-binding</keyword>
<organism evidence="7 8">
    <name type="scientific">Lactuca virosa</name>
    <dbReference type="NCBI Taxonomy" id="75947"/>
    <lineage>
        <taxon>Eukaryota</taxon>
        <taxon>Viridiplantae</taxon>
        <taxon>Streptophyta</taxon>
        <taxon>Embryophyta</taxon>
        <taxon>Tracheophyta</taxon>
        <taxon>Spermatophyta</taxon>
        <taxon>Magnoliopsida</taxon>
        <taxon>eudicotyledons</taxon>
        <taxon>Gunneridae</taxon>
        <taxon>Pentapetalae</taxon>
        <taxon>asterids</taxon>
        <taxon>campanulids</taxon>
        <taxon>Asterales</taxon>
        <taxon>Asteraceae</taxon>
        <taxon>Cichorioideae</taxon>
        <taxon>Cichorieae</taxon>
        <taxon>Lactucinae</taxon>
        <taxon>Lactuca</taxon>
    </lineage>
</organism>
<evidence type="ECO:0000256" key="1">
    <source>
        <dbReference type="ARBA" id="ARBA00004686"/>
    </source>
</evidence>
<dbReference type="GO" id="GO:0004641">
    <property type="term" value="F:phosphoribosylformylglycinamidine cyclo-ligase activity"/>
    <property type="evidence" value="ECO:0007669"/>
    <property type="project" value="UniProtKB-EC"/>
</dbReference>
<comment type="pathway">
    <text evidence="1">Purine metabolism; IMP biosynthesis via de novo pathway; 5-amino-1-(5-phospho-D-ribosyl)imidazole from N(2)-formyl-N(1)-(5-phospho-D-ribosyl)glycinamide: step 2/2.</text>
</comment>
<dbReference type="InterPro" id="IPR010918">
    <property type="entry name" value="PurM-like_C_dom"/>
</dbReference>
<protein>
    <recommendedName>
        <fullName evidence="2">phosphoribosylformylglycinamidine cyclo-ligase</fullName>
        <ecNumber evidence="2">6.3.3.1</ecNumber>
    </recommendedName>
</protein>
<dbReference type="InterPro" id="IPR004733">
    <property type="entry name" value="PurM_cligase"/>
</dbReference>